<feature type="transmembrane region" description="Helical" evidence="1">
    <location>
        <begin position="566"/>
        <end position="587"/>
    </location>
</feature>
<evidence type="ECO:0000256" key="1">
    <source>
        <dbReference type="SAM" id="Phobius"/>
    </source>
</evidence>
<feature type="transmembrane region" description="Helical" evidence="1">
    <location>
        <begin position="607"/>
        <end position="633"/>
    </location>
</feature>
<proteinExistence type="predicted"/>
<feature type="transmembrane region" description="Helical" evidence="1">
    <location>
        <begin position="336"/>
        <end position="358"/>
    </location>
</feature>
<dbReference type="EnsemblMetazoa" id="XM_020000189.1">
    <property type="protein sequence ID" value="XP_019855748.1"/>
    <property type="gene ID" value="LOC109584431"/>
</dbReference>
<dbReference type="RefSeq" id="XP_019855748.1">
    <property type="nucleotide sequence ID" value="XM_020000189.1"/>
</dbReference>
<keyword evidence="1" id="KW-0472">Membrane</keyword>
<keyword evidence="3" id="KW-1185">Reference proteome</keyword>
<sequence>MSQQLMSNNVSIISMRNESEQVRITVPKSSTNHLVKYFDTFAAVEYNCPQLNVELVKSSLRCSQERGCECLKFTATVIDCRGKKFDWRNDLKLKVCIDSIFYCTDEDISTTFDCGSYQYCDSDNEYPNYCYKLTSFCYDNIETPEITLYFSTVGLITLSTNITVDATRKWFYPTTCSSNQKYCPYCNTVSCSASYCCDKPVCKYNASLSIFCPICPSGNGVPINKIKQCVSCHHYLSSILVFIGIEILPMTLIVLIIVAFNIQLTNGSINGLVFYSQIVFVIQSDYNLLSNSDTNYQMYDLWVSPSNVFNLDFTPFLGNYSLCITPHMSPLGAIPFWYVVGFYPLLLLLLLYVWITLYDKGYKCVVFITRPFHRCMARFWSMTGIEPSFTHSIASIYILCFTLLAANSFKILRFRFQYSEFSDKYFLYFFYDAKQPYFGGIYHILASIFAIIILLFLILLPTLYLLLYRFKWFHKLLDCLHLRKQLLISLGDVFTGPYKNGTENTFDYRFFAGFYLLLRILIFFCQFLVFFMWPGSSFFIASILQCCLVLLLALMVLIFRPFQRNIHNFCETLVLVFVAILFTYYIFVNLKYDLLEFTENLFFDGSVLILSFNCLLFFILLIYMIYQLCQILVHCDDYRRRHFDTIRIQEQEDQPLVDNDDDWIADRMENPQEYDEQHVCIRLDDLPVEYDPQDNTVAANYGSIDAYKTIRTDD</sequence>
<accession>A0AAN0JGH9</accession>
<dbReference type="AlphaFoldDB" id="A0AAN0JGH9"/>
<evidence type="ECO:0000313" key="3">
    <source>
        <dbReference type="Proteomes" id="UP000007879"/>
    </source>
</evidence>
<organism evidence="2 3">
    <name type="scientific">Amphimedon queenslandica</name>
    <name type="common">Sponge</name>
    <dbReference type="NCBI Taxonomy" id="400682"/>
    <lineage>
        <taxon>Eukaryota</taxon>
        <taxon>Metazoa</taxon>
        <taxon>Porifera</taxon>
        <taxon>Demospongiae</taxon>
        <taxon>Heteroscleromorpha</taxon>
        <taxon>Haplosclerida</taxon>
        <taxon>Niphatidae</taxon>
        <taxon>Amphimedon</taxon>
    </lineage>
</organism>
<name>A0AAN0JGH9_AMPQE</name>
<dbReference type="KEGG" id="aqu:109584431"/>
<keyword evidence="1" id="KW-0812">Transmembrane</keyword>
<dbReference type="Proteomes" id="UP000007879">
    <property type="component" value="Unassembled WGS sequence"/>
</dbReference>
<feature type="transmembrane region" description="Helical" evidence="1">
    <location>
        <begin position="441"/>
        <end position="467"/>
    </location>
</feature>
<feature type="transmembrane region" description="Helical" evidence="1">
    <location>
        <begin position="379"/>
        <end position="406"/>
    </location>
</feature>
<reference evidence="3" key="1">
    <citation type="journal article" date="2010" name="Nature">
        <title>The Amphimedon queenslandica genome and the evolution of animal complexity.</title>
        <authorList>
            <person name="Srivastava M."/>
            <person name="Simakov O."/>
            <person name="Chapman J."/>
            <person name="Fahey B."/>
            <person name="Gauthier M.E."/>
            <person name="Mitros T."/>
            <person name="Richards G.S."/>
            <person name="Conaco C."/>
            <person name="Dacre M."/>
            <person name="Hellsten U."/>
            <person name="Larroux C."/>
            <person name="Putnam N.H."/>
            <person name="Stanke M."/>
            <person name="Adamska M."/>
            <person name="Darling A."/>
            <person name="Degnan S.M."/>
            <person name="Oakley T.H."/>
            <person name="Plachetzki D.C."/>
            <person name="Zhai Y."/>
            <person name="Adamski M."/>
            <person name="Calcino A."/>
            <person name="Cummins S.F."/>
            <person name="Goodstein D.M."/>
            <person name="Harris C."/>
            <person name="Jackson D.J."/>
            <person name="Leys S.P."/>
            <person name="Shu S."/>
            <person name="Woodcroft B.J."/>
            <person name="Vervoort M."/>
            <person name="Kosik K.S."/>
            <person name="Manning G."/>
            <person name="Degnan B.M."/>
            <person name="Rokhsar D.S."/>
        </authorList>
    </citation>
    <scope>NUCLEOTIDE SEQUENCE [LARGE SCALE GENOMIC DNA]</scope>
</reference>
<keyword evidence="1" id="KW-1133">Transmembrane helix</keyword>
<feature type="transmembrane region" description="Helical" evidence="1">
    <location>
        <begin position="235"/>
        <end position="260"/>
    </location>
</feature>
<evidence type="ECO:0000313" key="2">
    <source>
        <dbReference type="EnsemblMetazoa" id="XP_019855748.1"/>
    </source>
</evidence>
<dbReference type="GeneID" id="109584431"/>
<feature type="transmembrane region" description="Helical" evidence="1">
    <location>
        <begin position="539"/>
        <end position="559"/>
    </location>
</feature>
<reference evidence="2" key="2">
    <citation type="submission" date="2024-06" db="UniProtKB">
        <authorList>
            <consortium name="EnsemblMetazoa"/>
        </authorList>
    </citation>
    <scope>IDENTIFICATION</scope>
</reference>
<feature type="transmembrane region" description="Helical" evidence="1">
    <location>
        <begin position="510"/>
        <end position="533"/>
    </location>
</feature>
<protein>
    <submittedName>
        <fullName evidence="2">Uncharacterized protein</fullName>
    </submittedName>
</protein>